<keyword evidence="4" id="KW-0808">Transferase</keyword>
<dbReference type="GO" id="GO:0004674">
    <property type="term" value="F:protein serine/threonine kinase activity"/>
    <property type="evidence" value="ECO:0007669"/>
    <property type="project" value="UniProtKB-KW"/>
</dbReference>
<dbReference type="OrthoDB" id="31344at2157"/>
<evidence type="ECO:0000256" key="11">
    <source>
        <dbReference type="ARBA" id="ARBA00048679"/>
    </source>
</evidence>
<evidence type="ECO:0000313" key="14">
    <source>
        <dbReference type="Proteomes" id="UP000013307"/>
    </source>
</evidence>
<dbReference type="CDD" id="cd05145">
    <property type="entry name" value="RIO1_like"/>
    <property type="match status" value="1"/>
</dbReference>
<evidence type="ECO:0000256" key="5">
    <source>
        <dbReference type="ARBA" id="ARBA00022723"/>
    </source>
</evidence>
<dbReference type="InterPro" id="IPR000719">
    <property type="entry name" value="Prot_kinase_dom"/>
</dbReference>
<comment type="similarity">
    <text evidence="1">Belongs to the protein kinase superfamily. RIO-type Ser/Thr kinase family.</text>
</comment>
<keyword evidence="6" id="KW-0547">Nucleotide-binding</keyword>
<dbReference type="PROSITE" id="PS00109">
    <property type="entry name" value="PROTEIN_KINASE_TYR"/>
    <property type="match status" value="1"/>
</dbReference>
<dbReference type="GO" id="GO:0005524">
    <property type="term" value="F:ATP binding"/>
    <property type="evidence" value="ECO:0007669"/>
    <property type="project" value="UniProtKB-KW"/>
</dbReference>
<dbReference type="InterPro" id="IPR018934">
    <property type="entry name" value="RIO_dom"/>
</dbReference>
<comment type="catalytic activity">
    <reaction evidence="11">
        <text>L-seryl-[protein] + ATP = O-phospho-L-seryl-[protein] + ADP + H(+)</text>
        <dbReference type="Rhea" id="RHEA:17989"/>
        <dbReference type="Rhea" id="RHEA-COMP:9863"/>
        <dbReference type="Rhea" id="RHEA-COMP:11604"/>
        <dbReference type="ChEBI" id="CHEBI:15378"/>
        <dbReference type="ChEBI" id="CHEBI:29999"/>
        <dbReference type="ChEBI" id="CHEBI:30616"/>
        <dbReference type="ChEBI" id="CHEBI:83421"/>
        <dbReference type="ChEBI" id="CHEBI:456216"/>
        <dbReference type="EC" id="2.7.11.1"/>
    </reaction>
</comment>
<name>N0BIS4_9EURY</name>
<evidence type="ECO:0000256" key="6">
    <source>
        <dbReference type="ARBA" id="ARBA00022741"/>
    </source>
</evidence>
<dbReference type="InterPro" id="IPR011009">
    <property type="entry name" value="Kinase-like_dom_sf"/>
</dbReference>
<dbReference type="PANTHER" id="PTHR45723">
    <property type="entry name" value="SERINE/THREONINE-PROTEIN KINASE RIO1"/>
    <property type="match status" value="1"/>
</dbReference>
<dbReference type="Gene3D" id="1.10.510.10">
    <property type="entry name" value="Transferase(Phosphotransferase) domain 1"/>
    <property type="match status" value="1"/>
</dbReference>
<dbReference type="RefSeq" id="WP_015589975.1">
    <property type="nucleotide sequence ID" value="NC_021169.1"/>
</dbReference>
<reference evidence="13 14" key="1">
    <citation type="journal article" date="2013" name="Genome Announc.">
        <title>Complete Genome Sequence of the Thermophilic and Facultatively Chemolithoautotrophic Sulfate Reducer Archaeoglobus sulfaticallidus Strain PM70-1T.</title>
        <authorList>
            <person name="Stokke R."/>
            <person name="Hocking W.P."/>
            <person name="Steinsbu B.O."/>
            <person name="Steen I.H."/>
        </authorList>
    </citation>
    <scope>NUCLEOTIDE SEQUENCE [LARGE SCALE GENOMIC DNA]</scope>
    <source>
        <strain evidence="13">PM70-1</strain>
    </source>
</reference>
<dbReference type="PROSITE" id="PS50011">
    <property type="entry name" value="PROTEIN_KINASE_DOM"/>
    <property type="match status" value="1"/>
</dbReference>
<dbReference type="EMBL" id="CP005290">
    <property type="protein sequence ID" value="AGK60376.1"/>
    <property type="molecule type" value="Genomic_DNA"/>
</dbReference>
<dbReference type="HOGENOM" id="CLU_018693_3_3_2"/>
<gene>
    <name evidence="13" type="ORF">Asulf_00347</name>
</gene>
<dbReference type="Pfam" id="PF01163">
    <property type="entry name" value="RIO1"/>
    <property type="match status" value="1"/>
</dbReference>
<dbReference type="eggNOG" id="arCOG01180">
    <property type="taxonomic scope" value="Archaea"/>
</dbReference>
<evidence type="ECO:0000256" key="4">
    <source>
        <dbReference type="ARBA" id="ARBA00022679"/>
    </source>
</evidence>
<dbReference type="GO" id="GO:0046872">
    <property type="term" value="F:metal ion binding"/>
    <property type="evidence" value="ECO:0007669"/>
    <property type="project" value="UniProtKB-KW"/>
</dbReference>
<keyword evidence="5" id="KW-0479">Metal-binding</keyword>
<proteinExistence type="inferred from homology"/>
<organism evidence="13 14">
    <name type="scientific">Archaeoglobus sulfaticallidus PM70-1</name>
    <dbReference type="NCBI Taxonomy" id="387631"/>
    <lineage>
        <taxon>Archaea</taxon>
        <taxon>Methanobacteriati</taxon>
        <taxon>Methanobacteriota</taxon>
        <taxon>Archaeoglobi</taxon>
        <taxon>Archaeoglobales</taxon>
        <taxon>Archaeoglobaceae</taxon>
        <taxon>Archaeoglobus</taxon>
    </lineage>
</organism>
<protein>
    <recommendedName>
        <fullName evidence="2">non-specific serine/threonine protein kinase</fullName>
        <ecNumber evidence="2">2.7.11.1</ecNumber>
    </recommendedName>
</protein>
<evidence type="ECO:0000256" key="2">
    <source>
        <dbReference type="ARBA" id="ARBA00012513"/>
    </source>
</evidence>
<dbReference type="InterPro" id="IPR000687">
    <property type="entry name" value="RIO_kinase"/>
</dbReference>
<evidence type="ECO:0000256" key="7">
    <source>
        <dbReference type="ARBA" id="ARBA00022777"/>
    </source>
</evidence>
<accession>N0BIS4</accession>
<dbReference type="GeneID" id="15391993"/>
<evidence type="ECO:0000256" key="3">
    <source>
        <dbReference type="ARBA" id="ARBA00022527"/>
    </source>
</evidence>
<evidence type="ECO:0000259" key="12">
    <source>
        <dbReference type="PROSITE" id="PS50011"/>
    </source>
</evidence>
<keyword evidence="8" id="KW-0067">ATP-binding</keyword>
<evidence type="ECO:0000256" key="1">
    <source>
        <dbReference type="ARBA" id="ARBA00009196"/>
    </source>
</evidence>
<sequence length="269" mass="31542">MKGFDDKELKNIERYLDKLRIKERDQDDRKIFAEVLDKRTLITLYKLSKKYIQALGGVVSTGKEANVFYADGLVDGEEMPLAVKIYRIETSEFHKMEDYLFGDKRFDMKKISKKTIIYIWAEKEFRNLQKAYQEGVNVPRPVHYLKNILLMEFLGEDEIPSPSLFDLRKNLADFVNPKDLLEEILENVERLVVSAELVHADLSEYNILLHNGKPYFIDMGQAVLLDHPNSISFLERDLKNISRFFEKFGLKFDAGEFLSELMNKIEVER</sequence>
<keyword evidence="14" id="KW-1185">Reference proteome</keyword>
<evidence type="ECO:0000256" key="10">
    <source>
        <dbReference type="ARBA" id="ARBA00047899"/>
    </source>
</evidence>
<keyword evidence="3 13" id="KW-0723">Serine/threonine-protein kinase</keyword>
<dbReference type="PROSITE" id="PS01245">
    <property type="entry name" value="RIO1"/>
    <property type="match status" value="1"/>
</dbReference>
<evidence type="ECO:0000313" key="13">
    <source>
        <dbReference type="EMBL" id="AGK60376.1"/>
    </source>
</evidence>
<evidence type="ECO:0000256" key="9">
    <source>
        <dbReference type="ARBA" id="ARBA00022842"/>
    </source>
</evidence>
<dbReference type="SUPFAM" id="SSF56112">
    <property type="entry name" value="Protein kinase-like (PK-like)"/>
    <property type="match status" value="1"/>
</dbReference>
<dbReference type="AlphaFoldDB" id="N0BIS4"/>
<dbReference type="SMART" id="SM00090">
    <property type="entry name" value="RIO"/>
    <property type="match status" value="1"/>
</dbReference>
<keyword evidence="7 13" id="KW-0418">Kinase</keyword>
<dbReference type="STRING" id="387631.Asulf_00347"/>
<keyword evidence="9" id="KW-0460">Magnesium</keyword>
<feature type="domain" description="Protein kinase" evidence="12">
    <location>
        <begin position="53"/>
        <end position="269"/>
    </location>
</feature>
<dbReference type="Proteomes" id="UP000013307">
    <property type="component" value="Chromosome"/>
</dbReference>
<dbReference type="Gene3D" id="3.30.200.20">
    <property type="entry name" value="Phosphorylase Kinase, domain 1"/>
    <property type="match status" value="1"/>
</dbReference>
<dbReference type="InterPro" id="IPR008266">
    <property type="entry name" value="Tyr_kinase_AS"/>
</dbReference>
<dbReference type="EC" id="2.7.11.1" evidence="2"/>
<dbReference type="InterPro" id="IPR018935">
    <property type="entry name" value="RIO_kinase_CS"/>
</dbReference>
<dbReference type="InterPro" id="IPR051272">
    <property type="entry name" value="RIO-type_Ser/Thr_kinase"/>
</dbReference>
<dbReference type="KEGG" id="ast:Asulf_00347"/>
<comment type="catalytic activity">
    <reaction evidence="10">
        <text>L-threonyl-[protein] + ATP = O-phospho-L-threonyl-[protein] + ADP + H(+)</text>
        <dbReference type="Rhea" id="RHEA:46608"/>
        <dbReference type="Rhea" id="RHEA-COMP:11060"/>
        <dbReference type="Rhea" id="RHEA-COMP:11605"/>
        <dbReference type="ChEBI" id="CHEBI:15378"/>
        <dbReference type="ChEBI" id="CHEBI:30013"/>
        <dbReference type="ChEBI" id="CHEBI:30616"/>
        <dbReference type="ChEBI" id="CHEBI:61977"/>
        <dbReference type="ChEBI" id="CHEBI:456216"/>
        <dbReference type="EC" id="2.7.11.1"/>
    </reaction>
</comment>
<evidence type="ECO:0000256" key="8">
    <source>
        <dbReference type="ARBA" id="ARBA00022840"/>
    </source>
</evidence>